<protein>
    <submittedName>
        <fullName evidence="1">Uncharacterized protein</fullName>
    </submittedName>
</protein>
<evidence type="ECO:0000313" key="1">
    <source>
        <dbReference type="EMBL" id="VYS84019.1"/>
    </source>
</evidence>
<dbReference type="EMBL" id="CACRTE010000008">
    <property type="protein sequence ID" value="VYS84019.1"/>
    <property type="molecule type" value="Genomic_DNA"/>
</dbReference>
<dbReference type="AlphaFoldDB" id="A0A6N2RUD9"/>
<name>A0A6N2RUD9_CLOIN</name>
<organism evidence="1">
    <name type="scientific">Clostridium innocuum</name>
    <dbReference type="NCBI Taxonomy" id="1522"/>
    <lineage>
        <taxon>Bacteria</taxon>
        <taxon>Bacillati</taxon>
        <taxon>Bacillota</taxon>
        <taxon>Clostridia</taxon>
        <taxon>Eubacteriales</taxon>
        <taxon>Clostridiaceae</taxon>
        <taxon>Clostridium</taxon>
    </lineage>
</organism>
<accession>A0A6N2RUD9</accession>
<proteinExistence type="predicted"/>
<reference evidence="1" key="1">
    <citation type="submission" date="2019-11" db="EMBL/GenBank/DDBJ databases">
        <authorList>
            <person name="Feng L."/>
        </authorList>
    </citation>
    <scope>NUCLEOTIDE SEQUENCE</scope>
    <source>
        <strain evidence="1">CinnocuumLFYP12</strain>
    </source>
</reference>
<sequence>MKYRIDLFITCKSQNGNYKICESKLTVEKIREYAIIYKLLQWYLLN</sequence>
<gene>
    <name evidence="1" type="ORF">CILFYP12_00503</name>
</gene>